<dbReference type="Proteomes" id="UP000095038">
    <property type="component" value="Unassembled WGS sequence"/>
</dbReference>
<sequence>MFLMCFFPLSFLNLNFYLNFHLNFVLIKSYLYECFLLCFTLFSIFHFPFSIFHFLFSIFCFLFSMFYFLVFDLLIFIF</sequence>
<dbReference type="EMBL" id="KV454503">
    <property type="protein sequence ID" value="ODV57852.1"/>
    <property type="molecule type" value="Genomic_DNA"/>
</dbReference>
<keyword evidence="3" id="KW-1185">Reference proteome</keyword>
<dbReference type="GeneID" id="30962679"/>
<accession>A0A1D2V896</accession>
<dbReference type="InParanoid" id="A0A1D2V896"/>
<keyword evidence="1" id="KW-0812">Transmembrane</keyword>
<keyword evidence="1" id="KW-0472">Membrane</keyword>
<dbReference type="AlphaFoldDB" id="A0A1D2V896"/>
<feature type="transmembrane region" description="Helical" evidence="1">
    <location>
        <begin position="20"/>
        <end position="42"/>
    </location>
</feature>
<protein>
    <submittedName>
        <fullName evidence="2">Uncharacterized protein</fullName>
    </submittedName>
</protein>
<evidence type="ECO:0000256" key="1">
    <source>
        <dbReference type="SAM" id="Phobius"/>
    </source>
</evidence>
<evidence type="ECO:0000313" key="3">
    <source>
        <dbReference type="Proteomes" id="UP000095038"/>
    </source>
</evidence>
<reference evidence="3" key="1">
    <citation type="submission" date="2016-05" db="EMBL/GenBank/DDBJ databases">
        <title>Comparative genomics of biotechnologically important yeasts.</title>
        <authorList>
            <consortium name="DOE Joint Genome Institute"/>
            <person name="Riley R."/>
            <person name="Haridas S."/>
            <person name="Wolfe K.H."/>
            <person name="Lopes M.R."/>
            <person name="Hittinger C.T."/>
            <person name="Goker M."/>
            <person name="Salamov A."/>
            <person name="Wisecaver J."/>
            <person name="Long T.M."/>
            <person name="Aerts A.L."/>
            <person name="Barry K."/>
            <person name="Choi C."/>
            <person name="Clum A."/>
            <person name="Coughlan A.Y."/>
            <person name="Deshpande S."/>
            <person name="Douglass A.P."/>
            <person name="Hanson S.J."/>
            <person name="Klenk H.-P."/>
            <person name="Labutti K."/>
            <person name="Lapidus A."/>
            <person name="Lindquist E."/>
            <person name="Lipzen A."/>
            <person name="Meier-Kolthoff J.P."/>
            <person name="Ohm R.A."/>
            <person name="Otillar R.P."/>
            <person name="Pangilinan J."/>
            <person name="Peng Y."/>
            <person name="Rokas A."/>
            <person name="Rosa C.A."/>
            <person name="Scheuner C."/>
            <person name="Sibirny A.A."/>
            <person name="Slot J.C."/>
            <person name="Stielow J.B."/>
            <person name="Sun H."/>
            <person name="Kurtzman C.P."/>
            <person name="Blackwell M."/>
            <person name="Grigoriev I.V."/>
            <person name="Jeffries T.W."/>
        </authorList>
    </citation>
    <scope>NUCLEOTIDE SEQUENCE [LARGE SCALE GENOMIC DNA]</scope>
    <source>
        <strain evidence="3">DSM 1968</strain>
    </source>
</reference>
<organism evidence="2 3">
    <name type="scientific">Ascoidea rubescens DSM 1968</name>
    <dbReference type="NCBI Taxonomy" id="1344418"/>
    <lineage>
        <taxon>Eukaryota</taxon>
        <taxon>Fungi</taxon>
        <taxon>Dikarya</taxon>
        <taxon>Ascomycota</taxon>
        <taxon>Saccharomycotina</taxon>
        <taxon>Saccharomycetes</taxon>
        <taxon>Ascoideaceae</taxon>
        <taxon>Ascoidea</taxon>
    </lineage>
</organism>
<feature type="transmembrane region" description="Helical" evidence="1">
    <location>
        <begin position="54"/>
        <end position="77"/>
    </location>
</feature>
<dbReference type="RefSeq" id="XP_020044159.1">
    <property type="nucleotide sequence ID" value="XM_020189043.1"/>
</dbReference>
<gene>
    <name evidence="2" type="ORF">ASCRUDRAFT_132224</name>
</gene>
<keyword evidence="1" id="KW-1133">Transmembrane helix</keyword>
<proteinExistence type="predicted"/>
<name>A0A1D2V896_9ASCO</name>
<evidence type="ECO:0000313" key="2">
    <source>
        <dbReference type="EMBL" id="ODV57852.1"/>
    </source>
</evidence>